<feature type="transmembrane region" description="Helical" evidence="2">
    <location>
        <begin position="20"/>
        <end position="41"/>
    </location>
</feature>
<proteinExistence type="predicted"/>
<name>A0A1B8AK27_FUSPO</name>
<gene>
    <name evidence="3" type="ORF">FPOA_07289</name>
</gene>
<evidence type="ECO:0000256" key="2">
    <source>
        <dbReference type="SAM" id="Phobius"/>
    </source>
</evidence>
<dbReference type="EMBL" id="LYXU01000003">
    <property type="protein sequence ID" value="OBS20949.1"/>
    <property type="molecule type" value="Genomic_DNA"/>
</dbReference>
<sequence length="126" mass="13384">MIERPRLHPNHRNHPKTSNFWKWLAGIALILAVFAILIGVVKKGDHNKKGDKGHCHKHRKKPQQSGTQTAPGGTQTAPGGTQTAFGGAQTAFGGTQTAPGSALIPLQAPRPQAPRPQASRLALEAP</sequence>
<keyword evidence="2" id="KW-0472">Membrane</keyword>
<reference evidence="3 4" key="1">
    <citation type="submission" date="2016-06" db="EMBL/GenBank/DDBJ databases">
        <title>Living apart together: crosstalk between the core and supernumerary genomes in a fungal plant pathogen.</title>
        <authorList>
            <person name="Vanheule A."/>
            <person name="Audenaert K."/>
            <person name="Warris S."/>
            <person name="Van De Geest H."/>
            <person name="Schijlen E."/>
            <person name="Hofte M."/>
            <person name="De Saeger S."/>
            <person name="Haesaert G."/>
            <person name="Waalwijk C."/>
            <person name="Van Der Lee T."/>
        </authorList>
    </citation>
    <scope>NUCLEOTIDE SEQUENCE [LARGE SCALE GENOMIC DNA]</scope>
    <source>
        <strain evidence="3 4">2516</strain>
    </source>
</reference>
<evidence type="ECO:0000313" key="4">
    <source>
        <dbReference type="Proteomes" id="UP000091967"/>
    </source>
</evidence>
<evidence type="ECO:0000313" key="3">
    <source>
        <dbReference type="EMBL" id="OBS20949.1"/>
    </source>
</evidence>
<keyword evidence="2" id="KW-1133">Transmembrane helix</keyword>
<organism evidence="3 4">
    <name type="scientific">Fusarium poae</name>
    <dbReference type="NCBI Taxonomy" id="36050"/>
    <lineage>
        <taxon>Eukaryota</taxon>
        <taxon>Fungi</taxon>
        <taxon>Dikarya</taxon>
        <taxon>Ascomycota</taxon>
        <taxon>Pezizomycotina</taxon>
        <taxon>Sordariomycetes</taxon>
        <taxon>Hypocreomycetidae</taxon>
        <taxon>Hypocreales</taxon>
        <taxon>Nectriaceae</taxon>
        <taxon>Fusarium</taxon>
    </lineage>
</organism>
<evidence type="ECO:0000256" key="1">
    <source>
        <dbReference type="SAM" id="MobiDB-lite"/>
    </source>
</evidence>
<keyword evidence="4" id="KW-1185">Reference proteome</keyword>
<feature type="region of interest" description="Disordered" evidence="1">
    <location>
        <begin position="45"/>
        <end position="126"/>
    </location>
</feature>
<feature type="compositionally biased region" description="Low complexity" evidence="1">
    <location>
        <begin position="66"/>
        <end position="126"/>
    </location>
</feature>
<dbReference type="AlphaFoldDB" id="A0A1B8AK27"/>
<protein>
    <submittedName>
        <fullName evidence="3">Uncharacterized protein</fullName>
    </submittedName>
</protein>
<dbReference type="Proteomes" id="UP000091967">
    <property type="component" value="Unassembled WGS sequence"/>
</dbReference>
<comment type="caution">
    <text evidence="3">The sequence shown here is derived from an EMBL/GenBank/DDBJ whole genome shotgun (WGS) entry which is preliminary data.</text>
</comment>
<keyword evidence="2" id="KW-0812">Transmembrane</keyword>
<accession>A0A1B8AK27</accession>